<evidence type="ECO:0000256" key="1">
    <source>
        <dbReference type="SAM" id="SignalP"/>
    </source>
</evidence>
<dbReference type="SUPFAM" id="SSF75304">
    <property type="entry name" value="Amidase signature (AS) enzymes"/>
    <property type="match status" value="1"/>
</dbReference>
<dbReference type="Pfam" id="PF01425">
    <property type="entry name" value="Amidase"/>
    <property type="match status" value="1"/>
</dbReference>
<feature type="signal peptide" evidence="1">
    <location>
        <begin position="1"/>
        <end position="15"/>
    </location>
</feature>
<evidence type="ECO:0000313" key="4">
    <source>
        <dbReference type="Proteomes" id="UP000606974"/>
    </source>
</evidence>
<organism evidence="3 4">
    <name type="scientific">Endocarpon pusillum</name>
    <dbReference type="NCBI Taxonomy" id="364733"/>
    <lineage>
        <taxon>Eukaryota</taxon>
        <taxon>Fungi</taxon>
        <taxon>Dikarya</taxon>
        <taxon>Ascomycota</taxon>
        <taxon>Pezizomycotina</taxon>
        <taxon>Eurotiomycetes</taxon>
        <taxon>Chaetothyriomycetidae</taxon>
        <taxon>Verrucariales</taxon>
        <taxon>Verrucariaceae</taxon>
        <taxon>Endocarpon</taxon>
    </lineage>
</organism>
<proteinExistence type="predicted"/>
<evidence type="ECO:0000313" key="3">
    <source>
        <dbReference type="EMBL" id="KAF7506623.1"/>
    </source>
</evidence>
<feature type="chain" id="PRO_5034192804" description="Amidase domain-containing protein" evidence="1">
    <location>
        <begin position="16"/>
        <end position="647"/>
    </location>
</feature>
<dbReference type="AlphaFoldDB" id="A0A8H7E3D4"/>
<dbReference type="Gene3D" id="3.90.1300.10">
    <property type="entry name" value="Amidase signature (AS) domain"/>
    <property type="match status" value="1"/>
</dbReference>
<evidence type="ECO:0000259" key="2">
    <source>
        <dbReference type="Pfam" id="PF01425"/>
    </source>
</evidence>
<gene>
    <name evidence="3" type="ORF">GJ744_011555</name>
</gene>
<accession>A0A8H7E3D4</accession>
<dbReference type="Proteomes" id="UP000606974">
    <property type="component" value="Unassembled WGS sequence"/>
</dbReference>
<dbReference type="InterPro" id="IPR023631">
    <property type="entry name" value="Amidase_dom"/>
</dbReference>
<name>A0A8H7E3D4_9EURO</name>
<dbReference type="EMBL" id="JAACFV010000083">
    <property type="protein sequence ID" value="KAF7506623.1"/>
    <property type="molecule type" value="Genomic_DNA"/>
</dbReference>
<dbReference type="InterPro" id="IPR036928">
    <property type="entry name" value="AS_sf"/>
</dbReference>
<dbReference type="OrthoDB" id="443318at2759"/>
<comment type="caution">
    <text evidence="3">The sequence shown here is derived from an EMBL/GenBank/DDBJ whole genome shotgun (WGS) entry which is preliminary data.</text>
</comment>
<dbReference type="PANTHER" id="PTHR46310:SF7">
    <property type="entry name" value="AMIDASE 1"/>
    <property type="match status" value="1"/>
</dbReference>
<dbReference type="PANTHER" id="PTHR46310">
    <property type="entry name" value="AMIDASE 1"/>
    <property type="match status" value="1"/>
</dbReference>
<keyword evidence="4" id="KW-1185">Reference proteome</keyword>
<protein>
    <recommendedName>
        <fullName evidence="2">Amidase domain-containing protein</fullName>
    </recommendedName>
</protein>
<sequence>MHWVINMSPISLINGFLLILSLRTGLHTIGVADAVTLSSTGSSVSFDSISYFISPYSSGTLSLEGLDLSTCVSVRGLYPVTLLSDAKAESNFSVVMETFRAVDDVFQAGFMQIIYAPNASVFEDDDIASYGVKTTRTLDESAAVPQGPYFMSASTGDVYMAYRLYSDFGGSFTEAVFATPEGSFTALSAAIEGSASLTIGVPSRLYYTASAEQPLAGVRVGIKDIYDIAGVKTGNGNRAFYNLYPPAAANSVVVQKLVDAGAIIVGKQKTSQFANGQMATADWVDYHSPFNARGDGYQDPSSSSSGAGSSMGTYPWLDIAVGSDTGGSIRGPSQLQGLFGNRPTHDAVELTGVMPLSPILDTAGFLTRDPKLWATAQEVLYGPLPAYDAYPSRILTYDFPTNASSAASGLALDFLAKLQSFLSANVSFMNLTSQWTSSGPANTTSSLTSLLNVTYAIIVSKQQTRLVRDPFYADYAAVHDGRRPFIDPSPLVRWTYADSQPDSALDEALYNKTLFMDWFNSNVLVPDPVTCSNAFMIYFTGTGMSNARNQYPRPPTVPFGFSSGRISVFAEVPDSVFPIGQAPYFSNITQHEEYLPVAVDILAAKGCDAIIAKLANDLVAAGILNVTQAGQTIYGGDVLHKREVDEQ</sequence>
<reference evidence="3" key="1">
    <citation type="submission" date="2020-02" db="EMBL/GenBank/DDBJ databases">
        <authorList>
            <person name="Palmer J.M."/>
        </authorList>
    </citation>
    <scope>NUCLEOTIDE SEQUENCE</scope>
    <source>
        <strain evidence="3">EPUS1.4</strain>
        <tissue evidence="3">Thallus</tissue>
    </source>
</reference>
<keyword evidence="1" id="KW-0732">Signal</keyword>
<feature type="domain" description="Amidase" evidence="2">
    <location>
        <begin position="209"/>
        <end position="385"/>
    </location>
</feature>